<dbReference type="Gene3D" id="1.10.8.50">
    <property type="match status" value="1"/>
</dbReference>
<dbReference type="PANTHER" id="PTHR10871">
    <property type="entry name" value="30S RIBOSOMAL PROTEIN S13/40S RIBOSOMAL PROTEIN S18"/>
    <property type="match status" value="1"/>
</dbReference>
<dbReference type="PANTHER" id="PTHR10871:SF1">
    <property type="entry name" value="SMALL RIBOSOMAL SUBUNIT PROTEIN US13M"/>
    <property type="match status" value="1"/>
</dbReference>
<evidence type="ECO:0000256" key="1">
    <source>
        <dbReference type="ARBA" id="ARBA00008080"/>
    </source>
</evidence>
<organism evidence="5 6">
    <name type="scientific">Orbilia brochopaga</name>
    <dbReference type="NCBI Taxonomy" id="3140254"/>
    <lineage>
        <taxon>Eukaryota</taxon>
        <taxon>Fungi</taxon>
        <taxon>Dikarya</taxon>
        <taxon>Ascomycota</taxon>
        <taxon>Pezizomycotina</taxon>
        <taxon>Orbiliomycetes</taxon>
        <taxon>Orbiliales</taxon>
        <taxon>Orbiliaceae</taxon>
        <taxon>Orbilia</taxon>
    </lineage>
</organism>
<evidence type="ECO:0000256" key="3">
    <source>
        <dbReference type="ARBA" id="ARBA00023274"/>
    </source>
</evidence>
<evidence type="ECO:0000256" key="4">
    <source>
        <dbReference type="RuleBase" id="RU003830"/>
    </source>
</evidence>
<dbReference type="GO" id="GO:0006412">
    <property type="term" value="P:translation"/>
    <property type="evidence" value="ECO:0007669"/>
    <property type="project" value="InterPro"/>
</dbReference>
<keyword evidence="3 4" id="KW-0687">Ribonucleoprotein</keyword>
<dbReference type="GO" id="GO:0005739">
    <property type="term" value="C:mitochondrion"/>
    <property type="evidence" value="ECO:0007669"/>
    <property type="project" value="TreeGrafter"/>
</dbReference>
<evidence type="ECO:0000313" key="6">
    <source>
        <dbReference type="Proteomes" id="UP001375240"/>
    </source>
</evidence>
<evidence type="ECO:0008006" key="7">
    <source>
        <dbReference type="Google" id="ProtNLM"/>
    </source>
</evidence>
<dbReference type="GO" id="GO:0003723">
    <property type="term" value="F:RNA binding"/>
    <property type="evidence" value="ECO:0007669"/>
    <property type="project" value="InterPro"/>
</dbReference>
<reference evidence="5 6" key="1">
    <citation type="submission" date="2019-10" db="EMBL/GenBank/DDBJ databases">
        <authorList>
            <person name="Palmer J.M."/>
        </authorList>
    </citation>
    <scope>NUCLEOTIDE SEQUENCE [LARGE SCALE GENOMIC DNA]</scope>
    <source>
        <strain evidence="5 6">TWF696</strain>
    </source>
</reference>
<proteinExistence type="inferred from homology"/>
<name>A0AAV9UM32_9PEZI</name>
<dbReference type="Pfam" id="PF00416">
    <property type="entry name" value="Ribosomal_S13"/>
    <property type="match status" value="1"/>
</dbReference>
<dbReference type="SUPFAM" id="SSF46946">
    <property type="entry name" value="S13-like H2TH domain"/>
    <property type="match status" value="1"/>
</dbReference>
<dbReference type="GO" id="GO:0015935">
    <property type="term" value="C:small ribosomal subunit"/>
    <property type="evidence" value="ECO:0007669"/>
    <property type="project" value="TreeGrafter"/>
</dbReference>
<evidence type="ECO:0000313" key="5">
    <source>
        <dbReference type="EMBL" id="KAK6343903.1"/>
    </source>
</evidence>
<dbReference type="Gene3D" id="4.10.910.10">
    <property type="entry name" value="30s ribosomal protein s13, domain 2"/>
    <property type="match status" value="1"/>
</dbReference>
<comment type="similarity">
    <text evidence="1 4">Belongs to the universal ribosomal protein uS13 family.</text>
</comment>
<dbReference type="PROSITE" id="PS50159">
    <property type="entry name" value="RIBOSOMAL_S13_2"/>
    <property type="match status" value="1"/>
</dbReference>
<keyword evidence="2 4" id="KW-0689">Ribosomal protein</keyword>
<dbReference type="InterPro" id="IPR027437">
    <property type="entry name" value="Rbsml_uS13_C"/>
</dbReference>
<keyword evidence="6" id="KW-1185">Reference proteome</keyword>
<dbReference type="InterPro" id="IPR001892">
    <property type="entry name" value="Ribosomal_uS13"/>
</dbReference>
<protein>
    <recommendedName>
        <fullName evidence="7">Ribosomal protein S13</fullName>
    </recommendedName>
</protein>
<sequence length="128" mass="14574">MVFLHSMVIPETVSVMSGLQRFYGIGPNIAARICARVTIHRTALLGELSQKQLTSVQQELSKLTIENDLHRTVVENIRRLKEMGNYRGRRHALRLPVRGQNTKTQVNTAKKLNKVERGRTGIWQATLE</sequence>
<gene>
    <name evidence="5" type="ORF">TWF696_007557</name>
</gene>
<dbReference type="AlphaFoldDB" id="A0AAV9UM32"/>
<comment type="caution">
    <text evidence="5">The sequence shown here is derived from an EMBL/GenBank/DDBJ whole genome shotgun (WGS) entry which is preliminary data.</text>
</comment>
<evidence type="ECO:0000256" key="2">
    <source>
        <dbReference type="ARBA" id="ARBA00022980"/>
    </source>
</evidence>
<dbReference type="GO" id="GO:0003735">
    <property type="term" value="F:structural constituent of ribosome"/>
    <property type="evidence" value="ECO:0007669"/>
    <property type="project" value="InterPro"/>
</dbReference>
<accession>A0AAV9UM32</accession>
<dbReference type="EMBL" id="JAVHNQ010000006">
    <property type="protein sequence ID" value="KAK6343903.1"/>
    <property type="molecule type" value="Genomic_DNA"/>
</dbReference>
<dbReference type="PIRSF" id="PIRSF002134">
    <property type="entry name" value="Ribosomal_S13"/>
    <property type="match status" value="1"/>
</dbReference>
<dbReference type="InterPro" id="IPR010979">
    <property type="entry name" value="Ribosomal_uS13-like_H2TH"/>
</dbReference>
<dbReference type="Proteomes" id="UP001375240">
    <property type="component" value="Unassembled WGS sequence"/>
</dbReference>